<name>A0A314XN14_PRUYE</name>
<protein>
    <recommendedName>
        <fullName evidence="1">DUF630 domain-containing protein</fullName>
    </recommendedName>
</protein>
<evidence type="ECO:0000259" key="1">
    <source>
        <dbReference type="Pfam" id="PF04783"/>
    </source>
</evidence>
<dbReference type="EMBL" id="PJQY01002159">
    <property type="protein sequence ID" value="PQP95954.1"/>
    <property type="molecule type" value="Genomic_DNA"/>
</dbReference>
<proteinExistence type="predicted"/>
<accession>A0A314XN14</accession>
<dbReference type="Pfam" id="PF04783">
    <property type="entry name" value="DUF630"/>
    <property type="match status" value="1"/>
</dbReference>
<reference evidence="2 3" key="1">
    <citation type="submission" date="2018-02" db="EMBL/GenBank/DDBJ databases">
        <title>Draft genome of wild Prunus yedoensis var. nudiflora.</title>
        <authorList>
            <person name="Baek S."/>
            <person name="Kim J.-H."/>
            <person name="Choi K."/>
            <person name="Kim G.-B."/>
            <person name="Cho A."/>
            <person name="Jang H."/>
            <person name="Shin C.-H."/>
            <person name="Yu H.-J."/>
            <person name="Mun J.-H."/>
        </authorList>
    </citation>
    <scope>NUCLEOTIDE SEQUENCE [LARGE SCALE GENOMIC DNA]</scope>
    <source>
        <strain evidence="3">cv. Jeju island</strain>
        <tissue evidence="2">Leaf</tissue>
    </source>
</reference>
<dbReference type="PANTHER" id="PTHR21450:SF7">
    <property type="entry name" value="DNA LIGASE (DUF630 AND DUF632)"/>
    <property type="match status" value="1"/>
</dbReference>
<dbReference type="PANTHER" id="PTHR21450">
    <property type="entry name" value="PROTEIN ALTERED PHOSPHATE STARVATION RESPONSE 1"/>
    <property type="match status" value="1"/>
</dbReference>
<dbReference type="InterPro" id="IPR006868">
    <property type="entry name" value="DUF630"/>
</dbReference>
<comment type="caution">
    <text evidence="2">The sequence shown here is derived from an EMBL/GenBank/DDBJ whole genome shotgun (WGS) entry which is preliminary data.</text>
</comment>
<keyword evidence="3" id="KW-1185">Reference proteome</keyword>
<evidence type="ECO:0000313" key="3">
    <source>
        <dbReference type="Proteomes" id="UP000250321"/>
    </source>
</evidence>
<dbReference type="OrthoDB" id="1919226at2759"/>
<dbReference type="AlphaFoldDB" id="A0A314XN14"/>
<organism evidence="2 3">
    <name type="scientific">Prunus yedoensis var. nudiflora</name>
    <dbReference type="NCBI Taxonomy" id="2094558"/>
    <lineage>
        <taxon>Eukaryota</taxon>
        <taxon>Viridiplantae</taxon>
        <taxon>Streptophyta</taxon>
        <taxon>Embryophyta</taxon>
        <taxon>Tracheophyta</taxon>
        <taxon>Spermatophyta</taxon>
        <taxon>Magnoliopsida</taxon>
        <taxon>eudicotyledons</taxon>
        <taxon>Gunneridae</taxon>
        <taxon>Pentapetalae</taxon>
        <taxon>rosids</taxon>
        <taxon>fabids</taxon>
        <taxon>Rosales</taxon>
        <taxon>Rosaceae</taxon>
        <taxon>Amygdaloideae</taxon>
        <taxon>Amygdaleae</taxon>
        <taxon>Prunus</taxon>
    </lineage>
</organism>
<sequence length="71" mass="7753">MIPEGRSGRIDNEESVSRCKERRNLMKEAVVARNASASCHSSYAMALKNAGAALTDYGHGETQVTQELEIL</sequence>
<feature type="domain" description="DUF630" evidence="1">
    <location>
        <begin position="7"/>
        <end position="61"/>
    </location>
</feature>
<gene>
    <name evidence="2" type="ORF">Pyn_34114</name>
</gene>
<dbReference type="STRING" id="2094558.A0A314XN14"/>
<evidence type="ECO:0000313" key="2">
    <source>
        <dbReference type="EMBL" id="PQP95954.1"/>
    </source>
</evidence>
<dbReference type="Proteomes" id="UP000250321">
    <property type="component" value="Unassembled WGS sequence"/>
</dbReference>